<sequence length="459" mass="49145">MIRDAGNQLYLSAVLSNAMFGLSKDETMTVSGRAVLKRSLVTLGTTVLLSAFVVHAPQAAAATSGQIKTPAGFCLDNKGGLTGQNNPVQIWDCNGTGAQTWTGTEDATIRVQGRCLSPASGYAAAGVALTTWACNGKPAQQWSIRGDGSISLLQKTGLCIQNSREVNGNRPVLAKCNGSAAQKWITATTPFPTTPPTTPPPTTPPTTPSTTPSGVAAPVGDLPGWKQIFVDDFAKPSAVGSWANDCDPTKIVYVGAQNQQWRTYPKCYKDTYQKRPYRADAVLSTHDGLLDYGLHNVDGVPAGASVSPVINAAGQNQTYGRYTARFKVDSATLAEYYVAWLLWPQSERWPADGEMDFPEGSLAGQVGGFHHYSGAGSCVGGCQDVARNIGANFTDWHTYTIEWSPGRVRYILDDTVVLDSTKWVPSGPMRWELQTETNGTGNSNGHLLLDWVSVYSWVG</sequence>
<dbReference type="InterPro" id="IPR050546">
    <property type="entry name" value="Glycosyl_Hydrlase_16"/>
</dbReference>
<dbReference type="InterPro" id="IPR000772">
    <property type="entry name" value="Ricin_B_lectin"/>
</dbReference>
<gene>
    <name evidence="3" type="ORF">UFOPK3472_00254</name>
</gene>
<dbReference type="EMBL" id="CAFBLX010000009">
    <property type="protein sequence ID" value="CAB4876302.1"/>
    <property type="molecule type" value="Genomic_DNA"/>
</dbReference>
<dbReference type="PANTHER" id="PTHR10963:SF60">
    <property type="entry name" value="GRAM-NEGATIVE BACTERIA-BINDING PROTEIN 1-RELATED"/>
    <property type="match status" value="1"/>
</dbReference>
<dbReference type="PANTHER" id="PTHR10963">
    <property type="entry name" value="GLYCOSYL HYDROLASE-RELATED"/>
    <property type="match status" value="1"/>
</dbReference>
<dbReference type="SMART" id="SM00458">
    <property type="entry name" value="RICIN"/>
    <property type="match status" value="1"/>
</dbReference>
<accession>A0A6J7DZS5</accession>
<reference evidence="3" key="1">
    <citation type="submission" date="2020-05" db="EMBL/GenBank/DDBJ databases">
        <authorList>
            <person name="Chiriac C."/>
            <person name="Salcher M."/>
            <person name="Ghai R."/>
            <person name="Kavagutti S V."/>
        </authorList>
    </citation>
    <scope>NUCLEOTIDE SEQUENCE</scope>
</reference>
<organism evidence="3">
    <name type="scientific">freshwater metagenome</name>
    <dbReference type="NCBI Taxonomy" id="449393"/>
    <lineage>
        <taxon>unclassified sequences</taxon>
        <taxon>metagenomes</taxon>
        <taxon>ecological metagenomes</taxon>
    </lineage>
</organism>
<name>A0A6J7DZS5_9ZZZZ</name>
<dbReference type="Gene3D" id="2.80.10.50">
    <property type="match status" value="1"/>
</dbReference>
<dbReference type="InterPro" id="IPR000757">
    <property type="entry name" value="Beta-glucanase-like"/>
</dbReference>
<evidence type="ECO:0000313" key="3">
    <source>
        <dbReference type="EMBL" id="CAB4876302.1"/>
    </source>
</evidence>
<feature type="compositionally biased region" description="Pro residues" evidence="1">
    <location>
        <begin position="192"/>
        <end position="207"/>
    </location>
</feature>
<dbReference type="GO" id="GO:0004553">
    <property type="term" value="F:hydrolase activity, hydrolyzing O-glycosyl compounds"/>
    <property type="evidence" value="ECO:0007669"/>
    <property type="project" value="InterPro"/>
</dbReference>
<dbReference type="PROSITE" id="PS51762">
    <property type="entry name" value="GH16_2"/>
    <property type="match status" value="1"/>
</dbReference>
<dbReference type="CDD" id="cd00413">
    <property type="entry name" value="Glyco_hydrolase_16"/>
    <property type="match status" value="1"/>
</dbReference>
<dbReference type="InterPro" id="IPR035992">
    <property type="entry name" value="Ricin_B-like_lectins"/>
</dbReference>
<dbReference type="SUPFAM" id="SSF49899">
    <property type="entry name" value="Concanavalin A-like lectins/glucanases"/>
    <property type="match status" value="1"/>
</dbReference>
<feature type="region of interest" description="Disordered" evidence="1">
    <location>
        <begin position="187"/>
        <end position="217"/>
    </location>
</feature>
<dbReference type="SUPFAM" id="SSF50370">
    <property type="entry name" value="Ricin B-like lectins"/>
    <property type="match status" value="1"/>
</dbReference>
<dbReference type="Gene3D" id="2.60.120.200">
    <property type="match status" value="1"/>
</dbReference>
<protein>
    <submittedName>
        <fullName evidence="3">Unannotated protein</fullName>
    </submittedName>
</protein>
<dbReference type="Pfam" id="PF00722">
    <property type="entry name" value="Glyco_hydro_16"/>
    <property type="match status" value="1"/>
</dbReference>
<evidence type="ECO:0000259" key="2">
    <source>
        <dbReference type="PROSITE" id="PS51762"/>
    </source>
</evidence>
<proteinExistence type="predicted"/>
<dbReference type="GO" id="GO:0005975">
    <property type="term" value="P:carbohydrate metabolic process"/>
    <property type="evidence" value="ECO:0007669"/>
    <property type="project" value="InterPro"/>
</dbReference>
<feature type="domain" description="GH16" evidence="2">
    <location>
        <begin position="193"/>
        <end position="459"/>
    </location>
</feature>
<dbReference type="InterPro" id="IPR013320">
    <property type="entry name" value="ConA-like_dom_sf"/>
</dbReference>
<dbReference type="Pfam" id="PF00652">
    <property type="entry name" value="Ricin_B_lectin"/>
    <property type="match status" value="1"/>
</dbReference>
<dbReference type="AlphaFoldDB" id="A0A6J7DZS5"/>
<evidence type="ECO:0000256" key="1">
    <source>
        <dbReference type="SAM" id="MobiDB-lite"/>
    </source>
</evidence>
<dbReference type="PROSITE" id="PS50231">
    <property type="entry name" value="RICIN_B_LECTIN"/>
    <property type="match status" value="1"/>
</dbReference>